<dbReference type="AlphaFoldDB" id="A0A9P3PG95"/>
<proteinExistence type="predicted"/>
<reference evidence="1" key="1">
    <citation type="submission" date="2022-07" db="EMBL/GenBank/DDBJ databases">
        <title>The genome of Lyophyllum shimeji provides insight into the initial evolution of ectomycorrhizal fungal genome.</title>
        <authorList>
            <person name="Kobayashi Y."/>
            <person name="Shibata T."/>
            <person name="Hirakawa H."/>
            <person name="Shigenobu S."/>
            <person name="Nishiyama T."/>
            <person name="Yamada A."/>
            <person name="Hasebe M."/>
            <person name="Kawaguchi M."/>
        </authorList>
    </citation>
    <scope>NUCLEOTIDE SEQUENCE</scope>
    <source>
        <strain evidence="1">AT787</strain>
    </source>
</reference>
<name>A0A9P3PG95_LYOSH</name>
<keyword evidence="2" id="KW-1185">Reference proteome</keyword>
<dbReference type="EMBL" id="BRPK01000002">
    <property type="protein sequence ID" value="GLB34921.1"/>
    <property type="molecule type" value="Genomic_DNA"/>
</dbReference>
<protein>
    <submittedName>
        <fullName evidence="1">Uncharacterized protein</fullName>
    </submittedName>
</protein>
<comment type="caution">
    <text evidence="1">The sequence shown here is derived from an EMBL/GenBank/DDBJ whole genome shotgun (WGS) entry which is preliminary data.</text>
</comment>
<dbReference type="Proteomes" id="UP001063166">
    <property type="component" value="Unassembled WGS sequence"/>
</dbReference>
<evidence type="ECO:0000313" key="1">
    <source>
        <dbReference type="EMBL" id="GLB34921.1"/>
    </source>
</evidence>
<sequence>MLSQPSAADRLTGDFEGNYPLTCLECSALCRVPLRRHRPRWRKTEAAGALVAAGGAAGVRADDRIVFRYPPVEADFRRFVLGHLLDQFGLQICSSGRGWTCFWCYLIHGWPEQRLLLRPS</sequence>
<evidence type="ECO:0000313" key="2">
    <source>
        <dbReference type="Proteomes" id="UP001063166"/>
    </source>
</evidence>
<gene>
    <name evidence="1" type="ORF">LshimejAT787_0204860</name>
</gene>
<accession>A0A9P3PG95</accession>
<organism evidence="1 2">
    <name type="scientific">Lyophyllum shimeji</name>
    <name type="common">Hon-shimeji</name>
    <name type="synonym">Tricholoma shimeji</name>
    <dbReference type="NCBI Taxonomy" id="47721"/>
    <lineage>
        <taxon>Eukaryota</taxon>
        <taxon>Fungi</taxon>
        <taxon>Dikarya</taxon>
        <taxon>Basidiomycota</taxon>
        <taxon>Agaricomycotina</taxon>
        <taxon>Agaricomycetes</taxon>
        <taxon>Agaricomycetidae</taxon>
        <taxon>Agaricales</taxon>
        <taxon>Tricholomatineae</taxon>
        <taxon>Lyophyllaceae</taxon>
        <taxon>Lyophyllum</taxon>
    </lineage>
</organism>